<gene>
    <name evidence="2" type="ORF">RMW62_04625</name>
</gene>
<evidence type="ECO:0000313" key="2">
    <source>
        <dbReference type="EMBL" id="MDT0248363.1"/>
    </source>
</evidence>
<comment type="caution">
    <text evidence="2">The sequence shown here is derived from an EMBL/GenBank/DDBJ whole genome shotgun (WGS) entry which is preliminary data.</text>
</comment>
<evidence type="ECO:0000256" key="1">
    <source>
        <dbReference type="SAM" id="MobiDB-lite"/>
    </source>
</evidence>
<evidence type="ECO:0008006" key="4">
    <source>
        <dbReference type="Google" id="ProtNLM"/>
    </source>
</evidence>
<organism evidence="2 3">
    <name type="scientific">Actinomyces oris</name>
    <dbReference type="NCBI Taxonomy" id="544580"/>
    <lineage>
        <taxon>Bacteria</taxon>
        <taxon>Bacillati</taxon>
        <taxon>Actinomycetota</taxon>
        <taxon>Actinomycetes</taxon>
        <taxon>Actinomycetales</taxon>
        <taxon>Actinomycetaceae</taxon>
        <taxon>Actinomyces</taxon>
    </lineage>
</organism>
<name>A0AAE4K2Y0_9ACTO</name>
<protein>
    <recommendedName>
        <fullName evidence="4">Serine/arginine repetitive matrix protein 1</fullName>
    </recommendedName>
</protein>
<evidence type="ECO:0000313" key="3">
    <source>
        <dbReference type="Proteomes" id="UP001180729"/>
    </source>
</evidence>
<feature type="region of interest" description="Disordered" evidence="1">
    <location>
        <begin position="14"/>
        <end position="38"/>
    </location>
</feature>
<dbReference type="EMBL" id="JAMZMH010000004">
    <property type="protein sequence ID" value="MDT0248363.1"/>
    <property type="molecule type" value="Genomic_DNA"/>
</dbReference>
<dbReference type="AlphaFoldDB" id="A0AAE4K2Y0"/>
<dbReference type="RefSeq" id="WP_311372397.1">
    <property type="nucleotide sequence ID" value="NZ_JAMZMH010000004.1"/>
</dbReference>
<accession>A0AAE4K2Y0</accession>
<dbReference type="Proteomes" id="UP001180729">
    <property type="component" value="Unassembled WGS sequence"/>
</dbReference>
<sequence length="418" mass="44954">MALVIAGRVAVDSTSHVAPSASPPPPPPPASCEMEGHQTEDPSWKKMWSLDTGLPAWENDFTWDTYACGHYIVVIHHKNDDKTDLTGFYIEDNKPKKIWSTSLGYTFTTGYRHWWGGNLLLNGQVLDPTTGKTTELPSGLQSLSFVANDNTAVSCSSSYSDANSTCTGWDWNNGEPTQRWQQTYDFTSVHPLWHHADGTPSSESIAVSVESSPKDSSSIGVLSTSDGSLVTLSPEKNSQGHPIQLLSASDGWVTIDPDSSTASTFSKNGAPAESFALRGSAASLLIKDGQQPTLSQFKAAYESGDTSWADIDLTCTDATHCSLNGNPLTLSDDVATWNTPARAQFQSSWKLSTDKRTLTIRGRSASSEIGAVFMIDTASKTPLAPLPITSRGAVIPVWRQDFIVAIDGSTLVGYAPQS</sequence>
<feature type="compositionally biased region" description="Pro residues" evidence="1">
    <location>
        <begin position="21"/>
        <end position="30"/>
    </location>
</feature>
<proteinExistence type="predicted"/>
<reference evidence="2" key="1">
    <citation type="submission" date="2022-06" db="EMBL/GenBank/DDBJ databases">
        <title>Draft Genome Sequences of Three Actinomyces oris Strains, Isolated from Healthy Human Feces.</title>
        <authorList>
            <person name="Ye Y."/>
            <person name="Liu C."/>
            <person name="Zhao J."/>
            <person name="Xu J."/>
            <person name="Huang H."/>
            <person name="Wang B."/>
            <person name="Wei J."/>
            <person name="Jing X."/>
        </authorList>
    </citation>
    <scope>NUCLEOTIDE SEQUENCE</scope>
    <source>
        <strain evidence="2">CNGBCC1803368</strain>
    </source>
</reference>